<protein>
    <submittedName>
        <fullName evidence="1">Uncharacterized protein</fullName>
    </submittedName>
</protein>
<comment type="caution">
    <text evidence="1">The sequence shown here is derived from an EMBL/GenBank/DDBJ whole genome shotgun (WGS) entry which is preliminary data.</text>
</comment>
<dbReference type="STRING" id="153721.MYP_3724"/>
<gene>
    <name evidence="1" type="ORF">MYP_3724</name>
</gene>
<dbReference type="EMBL" id="BBLT01000008">
    <property type="protein sequence ID" value="GAL86495.1"/>
    <property type="molecule type" value="Genomic_DNA"/>
</dbReference>
<sequence length="117" mass="13315">METTQTYLKEIFATDQGAVYQCDKEGNFLLDFAGQTSAFKFPCFFALRKRINQIDLAKMISNPDTSSDIEIICPCGSNRVFVLNTMEIIQLKDLLNGAKVMMELNSILFERLYRVAV</sequence>
<evidence type="ECO:0000313" key="1">
    <source>
        <dbReference type="EMBL" id="GAL86495.1"/>
    </source>
</evidence>
<dbReference type="RefSeq" id="WP_045466500.1">
    <property type="nucleotide sequence ID" value="NZ_BBLT01000008.1"/>
</dbReference>
<dbReference type="eggNOG" id="ENOG50331HT">
    <property type="taxonomic scope" value="Bacteria"/>
</dbReference>
<reference evidence="1 2" key="1">
    <citation type="submission" date="2014-09" db="EMBL/GenBank/DDBJ databases">
        <title>Sporocytophaga myxococcoides PG-01 genome sequencing.</title>
        <authorList>
            <person name="Liu L."/>
            <person name="Gao P.J."/>
            <person name="Chen G.J."/>
            <person name="Wang L.S."/>
        </authorList>
    </citation>
    <scope>NUCLEOTIDE SEQUENCE [LARGE SCALE GENOMIC DNA]</scope>
    <source>
        <strain evidence="1 2">PG-01</strain>
    </source>
</reference>
<keyword evidence="2" id="KW-1185">Reference proteome</keyword>
<dbReference type="Proteomes" id="UP000030185">
    <property type="component" value="Unassembled WGS sequence"/>
</dbReference>
<proteinExistence type="predicted"/>
<evidence type="ECO:0000313" key="2">
    <source>
        <dbReference type="Proteomes" id="UP000030185"/>
    </source>
</evidence>
<dbReference type="AlphaFoldDB" id="A0A098LHR8"/>
<dbReference type="OrthoDB" id="1442094at2"/>
<organism evidence="1 2">
    <name type="scientific">Sporocytophaga myxococcoides</name>
    <dbReference type="NCBI Taxonomy" id="153721"/>
    <lineage>
        <taxon>Bacteria</taxon>
        <taxon>Pseudomonadati</taxon>
        <taxon>Bacteroidota</taxon>
        <taxon>Cytophagia</taxon>
        <taxon>Cytophagales</taxon>
        <taxon>Cytophagaceae</taxon>
        <taxon>Sporocytophaga</taxon>
    </lineage>
</organism>
<name>A0A098LHR8_9BACT</name>
<accession>A0A098LHR8</accession>